<name>W0EUN1_9BACT</name>
<dbReference type="Proteomes" id="UP000003586">
    <property type="component" value="Chromosome"/>
</dbReference>
<dbReference type="OrthoDB" id="325673at2"/>
<dbReference type="RefSeq" id="WP_008583574.1">
    <property type="nucleotide sequence ID" value="NZ_CP007035.1"/>
</dbReference>
<dbReference type="STRING" id="929713.NIASO_03395"/>
<sequence length="239" mass="27326">MFASTFEILRTAIATVLKKESNAESFAWLMALPVLPQNINRDFSFASRKFSKQKPAASSAFYIHLSEKFQHTNWHSWAPLDLARLYLLLQLNAANEQEYIATIESLFNEADLGELTILYKALPYFAYEEAWKSRCTEGIRSNMGTVLEAIMYENNYPSVYLPDAAWNQLILKAIFTDKDLARIYGLEERNNAALAASLLDYAEERLAAGRSIDAAIWALTRVFYPEKTGVLQQRFLQEK</sequence>
<dbReference type="eggNOG" id="ENOG502Z98N">
    <property type="taxonomic scope" value="Bacteria"/>
</dbReference>
<gene>
    <name evidence="1" type="ORF">NIASO_03395</name>
</gene>
<evidence type="ECO:0008006" key="3">
    <source>
        <dbReference type="Google" id="ProtNLM"/>
    </source>
</evidence>
<dbReference type="AlphaFoldDB" id="W0EUN1"/>
<reference evidence="1 2" key="1">
    <citation type="submission" date="2013-12" db="EMBL/GenBank/DDBJ databases">
        <authorList>
            <consortium name="DOE Joint Genome Institute"/>
            <person name="Eisen J."/>
            <person name="Huntemann M."/>
            <person name="Han J."/>
            <person name="Chen A."/>
            <person name="Kyrpides N."/>
            <person name="Mavromatis K."/>
            <person name="Markowitz V."/>
            <person name="Palaniappan K."/>
            <person name="Ivanova N."/>
            <person name="Schaumberg A."/>
            <person name="Pati A."/>
            <person name="Liolios K."/>
            <person name="Nordberg H.P."/>
            <person name="Cantor M.N."/>
            <person name="Hua S.X."/>
            <person name="Woyke T."/>
        </authorList>
    </citation>
    <scope>NUCLEOTIDE SEQUENCE [LARGE SCALE GENOMIC DNA]</scope>
    <source>
        <strain evidence="2">DSM 19437</strain>
    </source>
</reference>
<dbReference type="NCBIfam" id="NF035938">
    <property type="entry name" value="EboA_domain"/>
    <property type="match status" value="1"/>
</dbReference>
<dbReference type="HOGENOM" id="CLU_084460_0_0_10"/>
<dbReference type="InterPro" id="IPR047715">
    <property type="entry name" value="EboA_dom"/>
</dbReference>
<accession>W0EUN1</accession>
<evidence type="ECO:0000313" key="1">
    <source>
        <dbReference type="EMBL" id="AHF14492.1"/>
    </source>
</evidence>
<protein>
    <recommendedName>
        <fullName evidence="3">DNA alkylation repair enzyme</fullName>
    </recommendedName>
</protein>
<keyword evidence="2" id="KW-1185">Reference proteome</keyword>
<proteinExistence type="predicted"/>
<evidence type="ECO:0000313" key="2">
    <source>
        <dbReference type="Proteomes" id="UP000003586"/>
    </source>
</evidence>
<organism evidence="1 2">
    <name type="scientific">Niabella soli DSM 19437</name>
    <dbReference type="NCBI Taxonomy" id="929713"/>
    <lineage>
        <taxon>Bacteria</taxon>
        <taxon>Pseudomonadati</taxon>
        <taxon>Bacteroidota</taxon>
        <taxon>Chitinophagia</taxon>
        <taxon>Chitinophagales</taxon>
        <taxon>Chitinophagaceae</taxon>
        <taxon>Niabella</taxon>
    </lineage>
</organism>
<dbReference type="EMBL" id="CP007035">
    <property type="protein sequence ID" value="AHF14492.1"/>
    <property type="molecule type" value="Genomic_DNA"/>
</dbReference>
<dbReference type="KEGG" id="nso:NIASO_03395"/>